<name>A0A1V8T8W8_9PEZI</name>
<feature type="region of interest" description="Disordered" evidence="1">
    <location>
        <begin position="131"/>
        <end position="157"/>
    </location>
</feature>
<accession>A0A1V8T8W8</accession>
<dbReference type="AlphaFoldDB" id="A0A1V8T8W8"/>
<reference evidence="3" key="1">
    <citation type="submission" date="2017-03" db="EMBL/GenBank/DDBJ databases">
        <title>Genomes of endolithic fungi from Antarctica.</title>
        <authorList>
            <person name="Coleine C."/>
            <person name="Masonjones S."/>
            <person name="Stajich J.E."/>
        </authorList>
    </citation>
    <scope>NUCLEOTIDE SEQUENCE [LARGE SCALE GENOMIC DNA]</scope>
    <source>
        <strain evidence="3">CCFEE 5527</strain>
    </source>
</reference>
<protein>
    <submittedName>
        <fullName evidence="2">Uncharacterized protein</fullName>
    </submittedName>
</protein>
<evidence type="ECO:0000313" key="3">
    <source>
        <dbReference type="Proteomes" id="UP000192596"/>
    </source>
</evidence>
<dbReference type="EMBL" id="NAJO01000014">
    <property type="protein sequence ID" value="OQO07724.1"/>
    <property type="molecule type" value="Genomic_DNA"/>
</dbReference>
<sequence>MSWRDRDALRRHPANFSPAYIGMMENRQRDGGGRQSSNPFGGFSRFAGSLGRRFDGLQDRFGGGGEYRSGGSAYQVPNRERRPYQQQYQRPDTFAGLGGRSSRPYGGGGMGERYDARGAFRGFDARDSRPYGGSIFRDRHDPRGSPYLGARTPRNEVPNYPYQFHQNRSSRSSFVTRGSHLTI</sequence>
<evidence type="ECO:0000313" key="2">
    <source>
        <dbReference type="EMBL" id="OQO07724.1"/>
    </source>
</evidence>
<proteinExistence type="predicted"/>
<gene>
    <name evidence="2" type="ORF">B0A48_07421</name>
</gene>
<dbReference type="InParanoid" id="A0A1V8T8W8"/>
<evidence type="ECO:0000256" key="1">
    <source>
        <dbReference type="SAM" id="MobiDB-lite"/>
    </source>
</evidence>
<dbReference type="Proteomes" id="UP000192596">
    <property type="component" value="Unassembled WGS sequence"/>
</dbReference>
<organism evidence="2 3">
    <name type="scientific">Cryoendolithus antarcticus</name>
    <dbReference type="NCBI Taxonomy" id="1507870"/>
    <lineage>
        <taxon>Eukaryota</taxon>
        <taxon>Fungi</taxon>
        <taxon>Dikarya</taxon>
        <taxon>Ascomycota</taxon>
        <taxon>Pezizomycotina</taxon>
        <taxon>Dothideomycetes</taxon>
        <taxon>Dothideomycetidae</taxon>
        <taxon>Cladosporiales</taxon>
        <taxon>Cladosporiaceae</taxon>
        <taxon>Cryoendolithus</taxon>
    </lineage>
</organism>
<feature type="region of interest" description="Disordered" evidence="1">
    <location>
        <begin position="60"/>
        <end position="85"/>
    </location>
</feature>
<comment type="caution">
    <text evidence="2">The sequence shown here is derived from an EMBL/GenBank/DDBJ whole genome shotgun (WGS) entry which is preliminary data.</text>
</comment>
<keyword evidence="3" id="KW-1185">Reference proteome</keyword>